<comment type="catalytic activity">
    <reaction evidence="20">
        <text>5,6-dihydrouridine(47) in tRNA + NAD(+) = uridine(47) in tRNA + NADH + H(+)</text>
        <dbReference type="Rhea" id="RHEA:53364"/>
        <dbReference type="Rhea" id="RHEA-COMP:13539"/>
        <dbReference type="Rhea" id="RHEA-COMP:13540"/>
        <dbReference type="ChEBI" id="CHEBI:15378"/>
        <dbReference type="ChEBI" id="CHEBI:57540"/>
        <dbReference type="ChEBI" id="CHEBI:57945"/>
        <dbReference type="ChEBI" id="CHEBI:65315"/>
        <dbReference type="ChEBI" id="CHEBI:74443"/>
        <dbReference type="EC" id="1.3.1.89"/>
    </reaction>
    <physiologicalReaction direction="right-to-left" evidence="20">
        <dbReference type="Rhea" id="RHEA:53366"/>
    </physiologicalReaction>
</comment>
<evidence type="ECO:0000259" key="27">
    <source>
        <dbReference type="PROSITE" id="PS50103"/>
    </source>
</evidence>
<dbReference type="CDD" id="cd02801">
    <property type="entry name" value="DUS_like_FMN"/>
    <property type="match status" value="1"/>
</dbReference>
<evidence type="ECO:0000256" key="15">
    <source>
        <dbReference type="ARBA" id="ARBA00022857"/>
    </source>
</evidence>
<comment type="cofactor">
    <cofactor evidence="1 25">
        <name>FMN</name>
        <dbReference type="ChEBI" id="CHEBI:58210"/>
    </cofactor>
</comment>
<evidence type="ECO:0000256" key="20">
    <source>
        <dbReference type="ARBA" id="ARBA00048266"/>
    </source>
</evidence>
<dbReference type="FunFam" id="3.20.20.70:FF:000145">
    <property type="entry name" value="tRNA-dihydrouridine(47) synthase [NAD(P)(+)]"/>
    <property type="match status" value="1"/>
</dbReference>
<evidence type="ECO:0000256" key="16">
    <source>
        <dbReference type="ARBA" id="ARBA00023002"/>
    </source>
</evidence>
<keyword evidence="16 25" id="KW-0560">Oxidoreductase</keyword>
<dbReference type="EMBL" id="MU002414">
    <property type="protein sequence ID" value="KAF2786737.1"/>
    <property type="molecule type" value="Genomic_DNA"/>
</dbReference>
<evidence type="ECO:0000256" key="18">
    <source>
        <dbReference type="ARBA" id="ARBA00023242"/>
    </source>
</evidence>
<dbReference type="GO" id="GO:0005737">
    <property type="term" value="C:cytoplasm"/>
    <property type="evidence" value="ECO:0007669"/>
    <property type="project" value="UniProtKB-SubCell"/>
</dbReference>
<evidence type="ECO:0000256" key="22">
    <source>
        <dbReference type="ARBA" id="ARBA00049447"/>
    </source>
</evidence>
<keyword evidence="29" id="KW-1185">Reference proteome</keyword>
<keyword evidence="15 25" id="KW-0521">NADP</keyword>
<evidence type="ECO:0000256" key="1">
    <source>
        <dbReference type="ARBA" id="ARBA00001917"/>
    </source>
</evidence>
<dbReference type="GO" id="GO:0006397">
    <property type="term" value="P:mRNA processing"/>
    <property type="evidence" value="ECO:0007669"/>
    <property type="project" value="UniProtKB-KW"/>
</dbReference>
<evidence type="ECO:0000256" key="11">
    <source>
        <dbReference type="ARBA" id="ARBA00022723"/>
    </source>
</evidence>
<comment type="catalytic activity">
    <reaction evidence="21">
        <text>a 5,6-dihydrouridine in mRNA + NAD(+) = a uridine in mRNA + NADH + H(+)</text>
        <dbReference type="Rhea" id="RHEA:69851"/>
        <dbReference type="Rhea" id="RHEA-COMP:14658"/>
        <dbReference type="Rhea" id="RHEA-COMP:17789"/>
        <dbReference type="ChEBI" id="CHEBI:15378"/>
        <dbReference type="ChEBI" id="CHEBI:57540"/>
        <dbReference type="ChEBI" id="CHEBI:57945"/>
        <dbReference type="ChEBI" id="CHEBI:65315"/>
        <dbReference type="ChEBI" id="CHEBI:74443"/>
    </reaction>
    <physiologicalReaction direction="right-to-left" evidence="21">
        <dbReference type="Rhea" id="RHEA:69853"/>
    </physiologicalReaction>
</comment>
<evidence type="ECO:0000256" key="13">
    <source>
        <dbReference type="ARBA" id="ARBA00022771"/>
    </source>
</evidence>
<keyword evidence="13 24" id="KW-0863">Zinc-finger</keyword>
<keyword evidence="14 24" id="KW-0862">Zinc</keyword>
<keyword evidence="9" id="KW-0507">mRNA processing</keyword>
<dbReference type="OrthoDB" id="259935at2759"/>
<keyword evidence="18" id="KW-0539">Nucleus</keyword>
<feature type="region of interest" description="Disordered" evidence="26">
    <location>
        <begin position="303"/>
        <end position="357"/>
    </location>
</feature>
<evidence type="ECO:0000256" key="3">
    <source>
        <dbReference type="ARBA" id="ARBA00004496"/>
    </source>
</evidence>
<protein>
    <recommendedName>
        <fullName evidence="5 25">tRNA-dihydrouridine(47) synthase [NAD(P)(+)]</fullName>
        <ecNumber evidence="4 25">1.3.1.89</ecNumber>
    </recommendedName>
    <alternativeName>
        <fullName evidence="25">tRNA-dihydrouridine synthase 3</fullName>
    </alternativeName>
</protein>
<evidence type="ECO:0000313" key="28">
    <source>
        <dbReference type="EMBL" id="KAF2786737.1"/>
    </source>
</evidence>
<evidence type="ECO:0000256" key="25">
    <source>
        <dbReference type="RuleBase" id="RU291113"/>
    </source>
</evidence>
<comment type="catalytic activity">
    <reaction evidence="23">
        <text>5,6-dihydrouridine(47) in tRNA + NADP(+) = uridine(47) in tRNA + NADPH + H(+)</text>
        <dbReference type="Rhea" id="RHEA:53360"/>
        <dbReference type="Rhea" id="RHEA-COMP:13539"/>
        <dbReference type="Rhea" id="RHEA-COMP:13540"/>
        <dbReference type="ChEBI" id="CHEBI:15378"/>
        <dbReference type="ChEBI" id="CHEBI:57783"/>
        <dbReference type="ChEBI" id="CHEBI:58349"/>
        <dbReference type="ChEBI" id="CHEBI:65315"/>
        <dbReference type="ChEBI" id="CHEBI:74443"/>
        <dbReference type="EC" id="1.3.1.89"/>
    </reaction>
    <physiologicalReaction direction="right-to-left" evidence="23">
        <dbReference type="Rhea" id="RHEA:53362"/>
    </physiologicalReaction>
</comment>
<evidence type="ECO:0000256" key="12">
    <source>
        <dbReference type="ARBA" id="ARBA00022737"/>
    </source>
</evidence>
<evidence type="ECO:0000256" key="5">
    <source>
        <dbReference type="ARBA" id="ARBA00022143"/>
    </source>
</evidence>
<evidence type="ECO:0000256" key="17">
    <source>
        <dbReference type="ARBA" id="ARBA00023027"/>
    </source>
</evidence>
<keyword evidence="17 25" id="KW-0520">NAD</keyword>
<evidence type="ECO:0000256" key="9">
    <source>
        <dbReference type="ARBA" id="ARBA00022664"/>
    </source>
</evidence>
<dbReference type="PANTHER" id="PTHR45846:SF1">
    <property type="entry name" value="TRNA-DIHYDROURIDINE(47) SYNTHASE [NAD(P)(+)]-LIKE"/>
    <property type="match status" value="1"/>
</dbReference>
<evidence type="ECO:0000256" key="4">
    <source>
        <dbReference type="ARBA" id="ARBA00012376"/>
    </source>
</evidence>
<comment type="similarity">
    <text evidence="25">Belongs to the dus family. Dus3 subfamily.</text>
</comment>
<sequence>MVENVSDTATAAKPVGNQDAAPTIPNLRGGDDTIVDGDGKEPLLSPRKRNRTHSEARERSSSPAKRQKGVAPIKSEFLLHVPGSKGDKARVGVEADDAAEAADDRYHKTDSRDSRDSRDNRKGNKKFDKKNKPKGGQNTSRSFGHSRDKLQLCASRVLSPEFSPKECPFGDKCRLEHDLRKYLNEGRREDLPTWDGKCPNYEAGGFCAMGWRCRFLANHSEERETEDGKKELVLLEDPERKSRALLTASPEGEVGVVNVVEKEHKINLSRRRTGTPRSDAYLQWVNENMDAGRHFFDRKPGAIAQSKAKEEDTKEEVKVESDDDKKEDGPEPDVKKEEKEDNRAQFTEAPFKPSEKRRLYYGPETPVLAPLTTQGNLPFRRLCVELGAQLTWSEMAMGLPLIQGEKGEWALMKAHESEIRAPKFLQKNTVVQGYDNAKDLKFGVQVAANKPWLAAKTVEVLTSLCPHLRAIDLNCGCPINLVCEKGSGSALLDAPSKLENILRGMNYVSNETPITVKIRMGTRDSQPTADKLIKRLVLGGYEAIEADKGTSGVAAITLHGRSKQQRYTKSADWSYIAECSALINRLKREKSNRSDTIGEADPRDLANEGHVYFVGNGDCYSHVDYYDHLENANVDSVMVARGALIKPWIFEEIEKGQYLDKTATERLAYVEKFAKYGLQTWGSDEMGIGTTRRFLLEWLSFSCRYVPIGLLDHLPPNIQDRAPAFKGRDELETLMSSENYKDWIKISEMFLGPAHPNFRFEPKHKSNAHDMEAEG</sequence>
<dbReference type="InterPro" id="IPR013785">
    <property type="entry name" value="Aldolase_TIM"/>
</dbReference>
<dbReference type="PROSITE" id="PS01136">
    <property type="entry name" value="UPF0034"/>
    <property type="match status" value="1"/>
</dbReference>
<reference evidence="28" key="1">
    <citation type="journal article" date="2020" name="Stud. Mycol.">
        <title>101 Dothideomycetes genomes: a test case for predicting lifestyles and emergence of pathogens.</title>
        <authorList>
            <person name="Haridas S."/>
            <person name="Albert R."/>
            <person name="Binder M."/>
            <person name="Bloem J."/>
            <person name="Labutti K."/>
            <person name="Salamov A."/>
            <person name="Andreopoulos B."/>
            <person name="Baker S."/>
            <person name="Barry K."/>
            <person name="Bills G."/>
            <person name="Bluhm B."/>
            <person name="Cannon C."/>
            <person name="Castanera R."/>
            <person name="Culley D."/>
            <person name="Daum C."/>
            <person name="Ezra D."/>
            <person name="Gonzalez J."/>
            <person name="Henrissat B."/>
            <person name="Kuo A."/>
            <person name="Liang C."/>
            <person name="Lipzen A."/>
            <person name="Lutzoni F."/>
            <person name="Magnuson J."/>
            <person name="Mondo S."/>
            <person name="Nolan M."/>
            <person name="Ohm R."/>
            <person name="Pangilinan J."/>
            <person name="Park H.-J."/>
            <person name="Ramirez L."/>
            <person name="Alfaro M."/>
            <person name="Sun H."/>
            <person name="Tritt A."/>
            <person name="Yoshinaga Y."/>
            <person name="Zwiers L.-H."/>
            <person name="Turgeon B."/>
            <person name="Goodwin S."/>
            <person name="Spatafora J."/>
            <person name="Crous P."/>
            <person name="Grigoriev I."/>
        </authorList>
    </citation>
    <scope>NUCLEOTIDE SEQUENCE</scope>
    <source>
        <strain evidence="28">CBS 109.77</strain>
    </source>
</reference>
<dbReference type="GO" id="GO:0102265">
    <property type="term" value="F:tRNA-dihydrouridine47 synthase activity"/>
    <property type="evidence" value="ECO:0007669"/>
    <property type="project" value="UniProtKB-EC"/>
</dbReference>
<comment type="subcellular location">
    <subcellularLocation>
        <location evidence="3">Cytoplasm</location>
    </subcellularLocation>
    <subcellularLocation>
        <location evidence="2">Nucleus</location>
    </subcellularLocation>
</comment>
<proteinExistence type="inferred from homology"/>
<organism evidence="28 29">
    <name type="scientific">Melanomma pulvis-pyrius CBS 109.77</name>
    <dbReference type="NCBI Taxonomy" id="1314802"/>
    <lineage>
        <taxon>Eukaryota</taxon>
        <taxon>Fungi</taxon>
        <taxon>Dikarya</taxon>
        <taxon>Ascomycota</taxon>
        <taxon>Pezizomycotina</taxon>
        <taxon>Dothideomycetes</taxon>
        <taxon>Pleosporomycetidae</taxon>
        <taxon>Pleosporales</taxon>
        <taxon>Melanommataceae</taxon>
        <taxon>Melanomma</taxon>
    </lineage>
</organism>
<gene>
    <name evidence="28" type="ORF">K505DRAFT_380078</name>
</gene>
<evidence type="ECO:0000256" key="10">
    <source>
        <dbReference type="ARBA" id="ARBA00022694"/>
    </source>
</evidence>
<feature type="domain" description="C3H1-type" evidence="27">
    <location>
        <begin position="147"/>
        <end position="180"/>
    </location>
</feature>
<dbReference type="SUPFAM" id="SSF51395">
    <property type="entry name" value="FMN-linked oxidoreductases"/>
    <property type="match status" value="1"/>
</dbReference>
<evidence type="ECO:0000256" key="23">
    <source>
        <dbReference type="ARBA" id="ARBA00049513"/>
    </source>
</evidence>
<dbReference type="PANTHER" id="PTHR45846">
    <property type="entry name" value="TRNA-DIHYDROURIDINE(47) SYNTHASE [NAD(P)(+)]-LIKE"/>
    <property type="match status" value="1"/>
</dbReference>
<dbReference type="PROSITE" id="PS50103">
    <property type="entry name" value="ZF_C3H1"/>
    <property type="match status" value="1"/>
</dbReference>
<dbReference type="InterPro" id="IPR000571">
    <property type="entry name" value="Znf_CCCH"/>
</dbReference>
<name>A0A6A6WSG9_9PLEO</name>
<dbReference type="GO" id="GO:0005634">
    <property type="term" value="C:nucleus"/>
    <property type="evidence" value="ECO:0007669"/>
    <property type="project" value="UniProtKB-SubCell"/>
</dbReference>
<comment type="function">
    <text evidence="19">Catalyzes the synthesis of dihydrouridine, a modified base found in the D-loop of most tRNAs. Specifically modifies U47 in cytoplasmic tRNAs. Catalyzes the synthesis of dihydrouridine in some mRNAs, thereby affecting their translation.</text>
</comment>
<evidence type="ECO:0000256" key="21">
    <source>
        <dbReference type="ARBA" id="ARBA00048342"/>
    </source>
</evidence>
<feature type="zinc finger region" description="C3H1-type" evidence="24">
    <location>
        <begin position="147"/>
        <end position="180"/>
    </location>
</feature>
<feature type="compositionally biased region" description="Basic and acidic residues" evidence="26">
    <location>
        <begin position="102"/>
        <end position="126"/>
    </location>
</feature>
<keyword evidence="11 24" id="KW-0479">Metal-binding</keyword>
<feature type="region of interest" description="Disordered" evidence="26">
    <location>
        <begin position="1"/>
        <end position="146"/>
    </location>
</feature>
<evidence type="ECO:0000256" key="26">
    <source>
        <dbReference type="SAM" id="MobiDB-lite"/>
    </source>
</evidence>
<dbReference type="InterPro" id="IPR018517">
    <property type="entry name" value="tRNA_hU_synthase_CS"/>
</dbReference>
<dbReference type="Pfam" id="PF25585">
    <property type="entry name" value="zf-CCCH_DUS3L"/>
    <property type="match status" value="1"/>
</dbReference>
<evidence type="ECO:0000256" key="24">
    <source>
        <dbReference type="PROSITE-ProRule" id="PRU00723"/>
    </source>
</evidence>
<evidence type="ECO:0000256" key="8">
    <source>
        <dbReference type="ARBA" id="ARBA00022643"/>
    </source>
</evidence>
<keyword evidence="12" id="KW-0677">Repeat</keyword>
<keyword evidence="10 25" id="KW-0819">tRNA processing</keyword>
<dbReference type="GO" id="GO:0008270">
    <property type="term" value="F:zinc ion binding"/>
    <property type="evidence" value="ECO:0007669"/>
    <property type="project" value="UniProtKB-KW"/>
</dbReference>
<comment type="catalytic activity">
    <reaction evidence="22">
        <text>a 5,6-dihydrouridine in mRNA + NADP(+) = a uridine in mRNA + NADPH + H(+)</text>
        <dbReference type="Rhea" id="RHEA:69855"/>
        <dbReference type="Rhea" id="RHEA-COMP:14658"/>
        <dbReference type="Rhea" id="RHEA-COMP:17789"/>
        <dbReference type="ChEBI" id="CHEBI:15378"/>
        <dbReference type="ChEBI" id="CHEBI:57783"/>
        <dbReference type="ChEBI" id="CHEBI:58349"/>
        <dbReference type="ChEBI" id="CHEBI:65315"/>
        <dbReference type="ChEBI" id="CHEBI:74443"/>
    </reaction>
    <physiologicalReaction direction="right-to-left" evidence="22">
        <dbReference type="Rhea" id="RHEA:69857"/>
    </physiologicalReaction>
</comment>
<dbReference type="EC" id="1.3.1.89" evidence="4 25"/>
<dbReference type="GO" id="GO:0003723">
    <property type="term" value="F:RNA binding"/>
    <property type="evidence" value="ECO:0007669"/>
    <property type="project" value="TreeGrafter"/>
</dbReference>
<dbReference type="Gene3D" id="3.20.20.70">
    <property type="entry name" value="Aldolase class I"/>
    <property type="match status" value="1"/>
</dbReference>
<evidence type="ECO:0000256" key="6">
    <source>
        <dbReference type="ARBA" id="ARBA00022490"/>
    </source>
</evidence>
<dbReference type="Pfam" id="PF01207">
    <property type="entry name" value="Dus"/>
    <property type="match status" value="2"/>
</dbReference>
<dbReference type="AlphaFoldDB" id="A0A6A6WSG9"/>
<dbReference type="Gene3D" id="4.10.1000.10">
    <property type="entry name" value="Zinc finger, CCCH-type"/>
    <property type="match status" value="1"/>
</dbReference>
<evidence type="ECO:0000256" key="14">
    <source>
        <dbReference type="ARBA" id="ARBA00022833"/>
    </source>
</evidence>
<dbReference type="Proteomes" id="UP000799757">
    <property type="component" value="Unassembled WGS sequence"/>
</dbReference>
<dbReference type="InterPro" id="IPR035587">
    <property type="entry name" value="DUS-like_FMN-bd"/>
</dbReference>
<evidence type="ECO:0000256" key="19">
    <source>
        <dbReference type="ARBA" id="ARBA00045934"/>
    </source>
</evidence>
<keyword evidence="7 25" id="KW-0285">Flavoprotein</keyword>
<evidence type="ECO:0000256" key="2">
    <source>
        <dbReference type="ARBA" id="ARBA00004123"/>
    </source>
</evidence>
<evidence type="ECO:0000256" key="7">
    <source>
        <dbReference type="ARBA" id="ARBA00022630"/>
    </source>
</evidence>
<evidence type="ECO:0000313" key="29">
    <source>
        <dbReference type="Proteomes" id="UP000799757"/>
    </source>
</evidence>
<feature type="compositionally biased region" description="Basic and acidic residues" evidence="26">
    <location>
        <begin position="307"/>
        <end position="343"/>
    </location>
</feature>
<keyword evidence="6" id="KW-0963">Cytoplasm</keyword>
<keyword evidence="8 25" id="KW-0288">FMN</keyword>
<accession>A0A6A6WSG9</accession>
<dbReference type="GO" id="GO:0050660">
    <property type="term" value="F:flavin adenine dinucleotide binding"/>
    <property type="evidence" value="ECO:0007669"/>
    <property type="project" value="UniProtKB-UniRule"/>
</dbReference>